<dbReference type="CDD" id="cd00096">
    <property type="entry name" value="Ig"/>
    <property type="match status" value="1"/>
</dbReference>
<sequence>MLPWLLLSICAPLCEPAELFLHPVLEVSSSHPVEGHSVTLTCKTQVLTHSPHIQLLFCFVKDGKVLGSGCSYSPKLQIRPMWRKDPEPYWCSAKAETHNIKKWSRAVDIHVQRVPVSDVSLETRPPGGWGMEGNTLVLICSVANATGNITYLWYRGTLGSNLETKIQHSLTAEFEILKMKESSAGQYYCAADNGYGPVLSDLVNVTVRVPVSRPVLTFGDSGTQAVLGDLLELRCEAPRGSPPIFYQFYHENVILGNSSAPSGGGSSFNLSLTAERSGNYFCEASNGQGAHRSEVVTLNLTGLSSVPIESGSSRLTSGVTEWLVGCLGPLTMALIFCYWMKRKRGRQSDDPLRSPPRPVLRESSYLNSPDPRQLQSVYENVNVVSGDEIYSLVYHTQQQLEPAAAQYVTTHRTSEVSPEIYSKPRKINTAYMDYEDTM</sequence>
<keyword evidence="2" id="KW-1003">Cell membrane</keyword>
<feature type="signal peptide" evidence="10">
    <location>
        <begin position="1"/>
        <end position="16"/>
    </location>
</feature>
<feature type="domain" description="Ig-like" evidence="11">
    <location>
        <begin position="115"/>
        <end position="206"/>
    </location>
</feature>
<dbReference type="PROSITE" id="PS50835">
    <property type="entry name" value="IG_LIKE"/>
    <property type="match status" value="2"/>
</dbReference>
<proteinExistence type="predicted"/>
<dbReference type="KEGG" id="maua:101842094"/>
<evidence type="ECO:0000256" key="7">
    <source>
        <dbReference type="ARBA" id="ARBA00023319"/>
    </source>
</evidence>
<dbReference type="STRING" id="10036.ENSMAUP00000005741"/>
<dbReference type="RefSeq" id="XP_021088713.1">
    <property type="nucleotide sequence ID" value="XM_021233054.2"/>
</dbReference>
<dbReference type="SMART" id="SM00408">
    <property type="entry name" value="IGc2"/>
    <property type="match status" value="3"/>
</dbReference>
<evidence type="ECO:0000256" key="2">
    <source>
        <dbReference type="ARBA" id="ARBA00022475"/>
    </source>
</evidence>
<evidence type="ECO:0000256" key="8">
    <source>
        <dbReference type="SAM" id="MobiDB-lite"/>
    </source>
</evidence>
<dbReference type="InterPro" id="IPR007110">
    <property type="entry name" value="Ig-like_dom"/>
</dbReference>
<name>A0A3Q0D6X0_MESAU</name>
<dbReference type="Gene3D" id="2.60.40.10">
    <property type="entry name" value="Immunoglobulins"/>
    <property type="match status" value="3"/>
</dbReference>
<keyword evidence="6" id="KW-0325">Glycoprotein</keyword>
<evidence type="ECO:0000256" key="6">
    <source>
        <dbReference type="ARBA" id="ARBA00023180"/>
    </source>
</evidence>
<keyword evidence="4 9" id="KW-0472">Membrane</keyword>
<dbReference type="InterPro" id="IPR003599">
    <property type="entry name" value="Ig_sub"/>
</dbReference>
<dbReference type="GO" id="GO:0007166">
    <property type="term" value="P:cell surface receptor signaling pathway"/>
    <property type="evidence" value="ECO:0007669"/>
    <property type="project" value="TreeGrafter"/>
</dbReference>
<keyword evidence="12" id="KW-1185">Reference proteome</keyword>
<evidence type="ECO:0000256" key="5">
    <source>
        <dbReference type="ARBA" id="ARBA00023157"/>
    </source>
</evidence>
<evidence type="ECO:0000259" key="11">
    <source>
        <dbReference type="PROSITE" id="PS50835"/>
    </source>
</evidence>
<evidence type="ECO:0000256" key="10">
    <source>
        <dbReference type="SAM" id="SignalP"/>
    </source>
</evidence>
<evidence type="ECO:0000256" key="3">
    <source>
        <dbReference type="ARBA" id="ARBA00022729"/>
    </source>
</evidence>
<keyword evidence="9" id="KW-1133">Transmembrane helix</keyword>
<dbReference type="SUPFAM" id="SSF48726">
    <property type="entry name" value="Immunoglobulin"/>
    <property type="match status" value="3"/>
</dbReference>
<dbReference type="InterPro" id="IPR013151">
    <property type="entry name" value="Immunoglobulin_dom"/>
</dbReference>
<dbReference type="GO" id="GO:0006955">
    <property type="term" value="P:immune response"/>
    <property type="evidence" value="ECO:0007669"/>
    <property type="project" value="TreeGrafter"/>
</dbReference>
<dbReference type="OrthoDB" id="10039395at2759"/>
<reference evidence="13" key="1">
    <citation type="submission" date="2025-08" db="UniProtKB">
        <authorList>
            <consortium name="RefSeq"/>
        </authorList>
    </citation>
    <scope>IDENTIFICATION</scope>
    <source>
        <tissue evidence="13">Liver</tissue>
    </source>
</reference>
<dbReference type="Proteomes" id="UP000886700">
    <property type="component" value="Unplaced"/>
</dbReference>
<dbReference type="SMART" id="SM00409">
    <property type="entry name" value="IG"/>
    <property type="match status" value="3"/>
</dbReference>
<feature type="region of interest" description="Disordered" evidence="8">
    <location>
        <begin position="346"/>
        <end position="371"/>
    </location>
</feature>
<dbReference type="InterPro" id="IPR003598">
    <property type="entry name" value="Ig_sub2"/>
</dbReference>
<dbReference type="Pfam" id="PF00047">
    <property type="entry name" value="ig"/>
    <property type="match status" value="1"/>
</dbReference>
<gene>
    <name evidence="13" type="primary">LOC101842094</name>
</gene>
<evidence type="ECO:0000256" key="1">
    <source>
        <dbReference type="ARBA" id="ARBA00004236"/>
    </source>
</evidence>
<evidence type="ECO:0000256" key="4">
    <source>
        <dbReference type="ARBA" id="ARBA00023136"/>
    </source>
</evidence>
<keyword evidence="3 10" id="KW-0732">Signal</keyword>
<dbReference type="GeneID" id="101842094"/>
<accession>A0A3Q0D6X0</accession>
<evidence type="ECO:0000313" key="13">
    <source>
        <dbReference type="RefSeq" id="XP_021088713.1"/>
    </source>
</evidence>
<feature type="chain" id="PRO_5018064324" evidence="10">
    <location>
        <begin position="17"/>
        <end position="438"/>
    </location>
</feature>
<dbReference type="PANTHER" id="PTHR11481:SF64">
    <property type="entry name" value="FC RECEPTOR-LIKE PROTEIN 4"/>
    <property type="match status" value="1"/>
</dbReference>
<keyword evidence="5" id="KW-1015">Disulfide bond</keyword>
<dbReference type="GO" id="GO:0004888">
    <property type="term" value="F:transmembrane signaling receptor activity"/>
    <property type="evidence" value="ECO:0007669"/>
    <property type="project" value="TreeGrafter"/>
</dbReference>
<organism evidence="12 13">
    <name type="scientific">Mesocricetus auratus</name>
    <name type="common">Golden hamster</name>
    <dbReference type="NCBI Taxonomy" id="10036"/>
    <lineage>
        <taxon>Eukaryota</taxon>
        <taxon>Metazoa</taxon>
        <taxon>Chordata</taxon>
        <taxon>Craniata</taxon>
        <taxon>Vertebrata</taxon>
        <taxon>Euteleostomi</taxon>
        <taxon>Mammalia</taxon>
        <taxon>Eutheria</taxon>
        <taxon>Euarchontoglires</taxon>
        <taxon>Glires</taxon>
        <taxon>Rodentia</taxon>
        <taxon>Myomorpha</taxon>
        <taxon>Muroidea</taxon>
        <taxon>Cricetidae</taxon>
        <taxon>Cricetinae</taxon>
        <taxon>Mesocricetus</taxon>
    </lineage>
</organism>
<comment type="subcellular location">
    <subcellularLocation>
        <location evidence="1">Cell membrane</location>
    </subcellularLocation>
</comment>
<keyword evidence="7" id="KW-0393">Immunoglobulin domain</keyword>
<dbReference type="InterPro" id="IPR036179">
    <property type="entry name" value="Ig-like_dom_sf"/>
</dbReference>
<protein>
    <submittedName>
        <fullName evidence="13">Fc receptor-like protein 1</fullName>
    </submittedName>
</protein>
<feature type="transmembrane region" description="Helical" evidence="9">
    <location>
        <begin position="322"/>
        <end position="340"/>
    </location>
</feature>
<dbReference type="AlphaFoldDB" id="A0A3Q0D6X0"/>
<dbReference type="InterPro" id="IPR050488">
    <property type="entry name" value="Ig_Fc_receptor"/>
</dbReference>
<dbReference type="PANTHER" id="PTHR11481">
    <property type="entry name" value="IMMUNOGLOBULIN FC RECEPTOR"/>
    <property type="match status" value="1"/>
</dbReference>
<evidence type="ECO:0000256" key="9">
    <source>
        <dbReference type="SAM" id="Phobius"/>
    </source>
</evidence>
<evidence type="ECO:0000313" key="12">
    <source>
        <dbReference type="Proteomes" id="UP000886700"/>
    </source>
</evidence>
<dbReference type="InterPro" id="IPR013783">
    <property type="entry name" value="Ig-like_fold"/>
</dbReference>
<feature type="domain" description="Ig-like" evidence="11">
    <location>
        <begin position="214"/>
        <end position="297"/>
    </location>
</feature>
<dbReference type="Pfam" id="PF13895">
    <property type="entry name" value="Ig_2"/>
    <property type="match status" value="1"/>
</dbReference>
<keyword evidence="9" id="KW-0812">Transmembrane</keyword>
<dbReference type="FunFam" id="2.60.40.10:FF:000357">
    <property type="entry name" value="Fc receptor like 1"/>
    <property type="match status" value="1"/>
</dbReference>
<dbReference type="GO" id="GO:0009897">
    <property type="term" value="C:external side of plasma membrane"/>
    <property type="evidence" value="ECO:0007669"/>
    <property type="project" value="TreeGrafter"/>
</dbReference>